<dbReference type="PIRSF" id="PIRSF005900">
    <property type="entry name" value="Dps"/>
    <property type="match status" value="1"/>
</dbReference>
<keyword evidence="4" id="KW-0560">Oxidoreductase</keyword>
<dbReference type="SUPFAM" id="SSF47240">
    <property type="entry name" value="Ferritin-like"/>
    <property type="match status" value="1"/>
</dbReference>
<dbReference type="InterPro" id="IPR002177">
    <property type="entry name" value="DPS_DNA-bd"/>
</dbReference>
<gene>
    <name evidence="4" type="primary">dps</name>
    <name evidence="4" type="ORF">NCTC12957_02049</name>
</gene>
<dbReference type="PRINTS" id="PR01346">
    <property type="entry name" value="HELNAPAPROT"/>
</dbReference>
<name>A0A380IIT5_STRAI</name>
<proteinExistence type="inferred from homology"/>
<evidence type="ECO:0000256" key="2">
    <source>
        <dbReference type="RuleBase" id="RU003875"/>
    </source>
</evidence>
<dbReference type="EMBL" id="UHEN01000001">
    <property type="protein sequence ID" value="SUN08454.1"/>
    <property type="molecule type" value="Genomic_DNA"/>
</dbReference>
<dbReference type="RefSeq" id="WP_083609371.1">
    <property type="nucleotide sequence ID" value="NZ_MSJL01000024.1"/>
</dbReference>
<dbReference type="InterPro" id="IPR012347">
    <property type="entry name" value="Ferritin-like"/>
</dbReference>
<dbReference type="PANTHER" id="PTHR42932:SF1">
    <property type="entry name" value="GENERAL STRESS PROTEIN 20U"/>
    <property type="match status" value="1"/>
</dbReference>
<dbReference type="Gene3D" id="1.20.1260.10">
    <property type="match status" value="1"/>
</dbReference>
<dbReference type="AlphaFoldDB" id="A0A380IIT5"/>
<evidence type="ECO:0000313" key="4">
    <source>
        <dbReference type="EMBL" id="SUN08454.1"/>
    </source>
</evidence>
<dbReference type="InterPro" id="IPR009078">
    <property type="entry name" value="Ferritin-like_SF"/>
</dbReference>
<protein>
    <submittedName>
        <fullName evidence="4">Dpr</fullName>
        <ecNumber evidence="4">1.16.-.-</ecNumber>
    </submittedName>
</protein>
<dbReference type="OrthoDB" id="9797023at2"/>
<feature type="domain" description="Ferritin/DPS" evidence="3">
    <location>
        <begin position="26"/>
        <end position="168"/>
    </location>
</feature>
<reference evidence="4 5" key="1">
    <citation type="submission" date="2018-06" db="EMBL/GenBank/DDBJ databases">
        <authorList>
            <consortium name="Pathogen Informatics"/>
            <person name="Doyle S."/>
        </authorList>
    </citation>
    <scope>NUCLEOTIDE SEQUENCE [LARGE SCALE GENOMIC DNA]</scope>
    <source>
        <strain evidence="4 5">NCTC12957</strain>
    </source>
</reference>
<dbReference type="EC" id="1.16.-.-" evidence="4"/>
<dbReference type="GO" id="GO:0016491">
    <property type="term" value="F:oxidoreductase activity"/>
    <property type="evidence" value="ECO:0007669"/>
    <property type="project" value="UniProtKB-KW"/>
</dbReference>
<comment type="similarity">
    <text evidence="1 2">Belongs to the Dps family.</text>
</comment>
<evidence type="ECO:0000256" key="1">
    <source>
        <dbReference type="ARBA" id="ARBA00009497"/>
    </source>
</evidence>
<dbReference type="PANTHER" id="PTHR42932">
    <property type="entry name" value="GENERAL STRESS PROTEIN 20U"/>
    <property type="match status" value="1"/>
</dbReference>
<evidence type="ECO:0000313" key="5">
    <source>
        <dbReference type="Proteomes" id="UP000255213"/>
    </source>
</evidence>
<dbReference type="GO" id="GO:0008199">
    <property type="term" value="F:ferric iron binding"/>
    <property type="evidence" value="ECO:0007669"/>
    <property type="project" value="InterPro"/>
</dbReference>
<dbReference type="InterPro" id="IPR008331">
    <property type="entry name" value="Ferritin_DPS_dom"/>
</dbReference>
<dbReference type="Proteomes" id="UP000255213">
    <property type="component" value="Unassembled WGS sequence"/>
</dbReference>
<accession>A0A380IIT5</accession>
<sequence>MMNTFYQSSAEIASFAKPQAEPETKALLNQVVADLSVAHSILHQVHWYMRGRGFLVWHPKMDEYMEELDGYLDEISERLITLGGAPFSTLKEFSDNSQLEEVPGDYSLSMEEQLGRVVAVFRYLVSLFQKGLDVTDEEGDDLTNDIFHEAKASLEKHIWMLQAELGQAPGL</sequence>
<evidence type="ECO:0000259" key="3">
    <source>
        <dbReference type="Pfam" id="PF00210"/>
    </source>
</evidence>
<dbReference type="Pfam" id="PF00210">
    <property type="entry name" value="Ferritin"/>
    <property type="match status" value="1"/>
</dbReference>
<organism evidence="4 5">
    <name type="scientific">Streptococcus acidominimus</name>
    <dbReference type="NCBI Taxonomy" id="1326"/>
    <lineage>
        <taxon>Bacteria</taxon>
        <taxon>Bacillati</taxon>
        <taxon>Bacillota</taxon>
        <taxon>Bacilli</taxon>
        <taxon>Lactobacillales</taxon>
        <taxon>Streptococcaceae</taxon>
        <taxon>Streptococcus</taxon>
    </lineage>
</organism>
<dbReference type="CDD" id="cd01043">
    <property type="entry name" value="DPS"/>
    <property type="match status" value="1"/>
</dbReference>